<dbReference type="AlphaFoldDB" id="A0A0F9IC95"/>
<proteinExistence type="predicted"/>
<comment type="caution">
    <text evidence="2">The sequence shown here is derived from an EMBL/GenBank/DDBJ whole genome shotgun (WGS) entry which is preliminary data.</text>
</comment>
<gene>
    <name evidence="2" type="ORF">LCGC14_1958920</name>
</gene>
<dbReference type="SUPFAM" id="SSF51735">
    <property type="entry name" value="NAD(P)-binding Rossmann-fold domains"/>
    <property type="match status" value="1"/>
</dbReference>
<accession>A0A0F9IC95</accession>
<feature type="non-terminal residue" evidence="2">
    <location>
        <position position="103"/>
    </location>
</feature>
<dbReference type="InterPro" id="IPR000683">
    <property type="entry name" value="Gfo/Idh/MocA-like_OxRdtase_N"/>
</dbReference>
<sequence>MKVLVIGKGSIGMEHIENLRTLGYGVVTVDSDPLKKADYLDYMVALSKEKIGACLVCTPTVLHIRIAEYVIDKGVDCFVEKPLSHDMDGVLELVDLAKDKGVI</sequence>
<protein>
    <recommendedName>
        <fullName evidence="1">Gfo/Idh/MocA-like oxidoreductase N-terminal domain-containing protein</fullName>
    </recommendedName>
</protein>
<dbReference type="InterPro" id="IPR051450">
    <property type="entry name" value="Gfo/Idh/MocA_Oxidoreductases"/>
</dbReference>
<feature type="domain" description="Gfo/Idh/MocA-like oxidoreductase N-terminal" evidence="1">
    <location>
        <begin position="2"/>
        <end position="103"/>
    </location>
</feature>
<organism evidence="2">
    <name type="scientific">marine sediment metagenome</name>
    <dbReference type="NCBI Taxonomy" id="412755"/>
    <lineage>
        <taxon>unclassified sequences</taxon>
        <taxon>metagenomes</taxon>
        <taxon>ecological metagenomes</taxon>
    </lineage>
</organism>
<dbReference type="EMBL" id="LAZR01021523">
    <property type="protein sequence ID" value="KKL85022.1"/>
    <property type="molecule type" value="Genomic_DNA"/>
</dbReference>
<evidence type="ECO:0000313" key="2">
    <source>
        <dbReference type="EMBL" id="KKL85022.1"/>
    </source>
</evidence>
<dbReference type="InterPro" id="IPR036291">
    <property type="entry name" value="NAD(P)-bd_dom_sf"/>
</dbReference>
<dbReference type="PANTHER" id="PTHR43377">
    <property type="entry name" value="BILIVERDIN REDUCTASE A"/>
    <property type="match status" value="1"/>
</dbReference>
<dbReference type="Gene3D" id="3.40.50.720">
    <property type="entry name" value="NAD(P)-binding Rossmann-like Domain"/>
    <property type="match status" value="1"/>
</dbReference>
<evidence type="ECO:0000259" key="1">
    <source>
        <dbReference type="Pfam" id="PF01408"/>
    </source>
</evidence>
<dbReference type="Pfam" id="PF01408">
    <property type="entry name" value="GFO_IDH_MocA"/>
    <property type="match status" value="1"/>
</dbReference>
<dbReference type="PANTHER" id="PTHR43377:SF1">
    <property type="entry name" value="BILIVERDIN REDUCTASE A"/>
    <property type="match status" value="1"/>
</dbReference>
<name>A0A0F9IC95_9ZZZZ</name>
<dbReference type="GO" id="GO:0000166">
    <property type="term" value="F:nucleotide binding"/>
    <property type="evidence" value="ECO:0007669"/>
    <property type="project" value="InterPro"/>
</dbReference>
<reference evidence="2" key="1">
    <citation type="journal article" date="2015" name="Nature">
        <title>Complex archaea that bridge the gap between prokaryotes and eukaryotes.</title>
        <authorList>
            <person name="Spang A."/>
            <person name="Saw J.H."/>
            <person name="Jorgensen S.L."/>
            <person name="Zaremba-Niedzwiedzka K."/>
            <person name="Martijn J."/>
            <person name="Lind A.E."/>
            <person name="van Eijk R."/>
            <person name="Schleper C."/>
            <person name="Guy L."/>
            <person name="Ettema T.J."/>
        </authorList>
    </citation>
    <scope>NUCLEOTIDE SEQUENCE</scope>
</reference>